<gene>
    <name evidence="1" type="ORF">L345_05660</name>
</gene>
<evidence type="ECO:0000313" key="2">
    <source>
        <dbReference type="Proteomes" id="UP000018936"/>
    </source>
</evidence>
<proteinExistence type="predicted"/>
<protein>
    <submittedName>
        <fullName evidence="1">Uncharacterized protein</fullName>
    </submittedName>
</protein>
<feature type="non-terminal residue" evidence="1">
    <location>
        <position position="1"/>
    </location>
</feature>
<comment type="caution">
    <text evidence="1">The sequence shown here is derived from an EMBL/GenBank/DDBJ whole genome shotgun (WGS) entry which is preliminary data.</text>
</comment>
<dbReference type="EMBL" id="AZIM01000992">
    <property type="protein sequence ID" value="ETE68540.1"/>
    <property type="molecule type" value="Genomic_DNA"/>
</dbReference>
<reference evidence="1 2" key="1">
    <citation type="journal article" date="2013" name="Proc. Natl. Acad. Sci. U.S.A.">
        <title>The king cobra genome reveals dynamic gene evolution and adaptation in the snake venom system.</title>
        <authorList>
            <person name="Vonk F.J."/>
            <person name="Casewell N.R."/>
            <person name="Henkel C.V."/>
            <person name="Heimberg A.M."/>
            <person name="Jansen H.J."/>
            <person name="McCleary R.J."/>
            <person name="Kerkkamp H.M."/>
            <person name="Vos R.A."/>
            <person name="Guerreiro I."/>
            <person name="Calvete J.J."/>
            <person name="Wuster W."/>
            <person name="Woods A.E."/>
            <person name="Logan J.M."/>
            <person name="Harrison R.A."/>
            <person name="Castoe T.A."/>
            <person name="de Koning A.P."/>
            <person name="Pollock D.D."/>
            <person name="Yandell M."/>
            <person name="Calderon D."/>
            <person name="Renjifo C."/>
            <person name="Currier R.B."/>
            <person name="Salgado D."/>
            <person name="Pla D."/>
            <person name="Sanz L."/>
            <person name="Hyder A.S."/>
            <person name="Ribeiro J.M."/>
            <person name="Arntzen J.W."/>
            <person name="van den Thillart G.E."/>
            <person name="Boetzer M."/>
            <person name="Pirovano W."/>
            <person name="Dirks R.P."/>
            <person name="Spaink H.P."/>
            <person name="Duboule D."/>
            <person name="McGlinn E."/>
            <person name="Kini R.M."/>
            <person name="Richardson M.K."/>
        </authorList>
    </citation>
    <scope>NUCLEOTIDE SEQUENCE</scope>
    <source>
        <tissue evidence="1">Blood</tissue>
    </source>
</reference>
<name>V8P2P5_OPHHA</name>
<dbReference type="Proteomes" id="UP000018936">
    <property type="component" value="Unassembled WGS sequence"/>
</dbReference>
<keyword evidence="2" id="KW-1185">Reference proteome</keyword>
<organism evidence="1 2">
    <name type="scientific">Ophiophagus hannah</name>
    <name type="common">King cobra</name>
    <name type="synonym">Naja hannah</name>
    <dbReference type="NCBI Taxonomy" id="8665"/>
    <lineage>
        <taxon>Eukaryota</taxon>
        <taxon>Metazoa</taxon>
        <taxon>Chordata</taxon>
        <taxon>Craniata</taxon>
        <taxon>Vertebrata</taxon>
        <taxon>Euteleostomi</taxon>
        <taxon>Lepidosauria</taxon>
        <taxon>Squamata</taxon>
        <taxon>Bifurcata</taxon>
        <taxon>Unidentata</taxon>
        <taxon>Episquamata</taxon>
        <taxon>Toxicofera</taxon>
        <taxon>Serpentes</taxon>
        <taxon>Colubroidea</taxon>
        <taxon>Elapidae</taxon>
        <taxon>Elapinae</taxon>
        <taxon>Ophiophagus</taxon>
    </lineage>
</organism>
<sequence length="13" mass="1380">KAATSACHLLLDH</sequence>
<evidence type="ECO:0000313" key="1">
    <source>
        <dbReference type="EMBL" id="ETE68540.1"/>
    </source>
</evidence>
<accession>V8P2P5</accession>
<feature type="non-terminal residue" evidence="1">
    <location>
        <position position="13"/>
    </location>
</feature>